<evidence type="ECO:0000313" key="3">
    <source>
        <dbReference type="Proteomes" id="UP001358417"/>
    </source>
</evidence>
<dbReference type="InterPro" id="IPR012340">
    <property type="entry name" value="NA-bd_OB-fold"/>
</dbReference>
<evidence type="ECO:0000256" key="1">
    <source>
        <dbReference type="SAM" id="MobiDB-lite"/>
    </source>
</evidence>
<evidence type="ECO:0000313" key="2">
    <source>
        <dbReference type="EMBL" id="KAK5050974.1"/>
    </source>
</evidence>
<evidence type="ECO:0008006" key="4">
    <source>
        <dbReference type="Google" id="ProtNLM"/>
    </source>
</evidence>
<reference evidence="2 3" key="1">
    <citation type="submission" date="2023-08" db="EMBL/GenBank/DDBJ databases">
        <title>Black Yeasts Isolated from many extreme environments.</title>
        <authorList>
            <person name="Coleine C."/>
            <person name="Stajich J.E."/>
            <person name="Selbmann L."/>
        </authorList>
    </citation>
    <scope>NUCLEOTIDE SEQUENCE [LARGE SCALE GENOMIC DNA]</scope>
    <source>
        <strain evidence="2 3">CCFEE 5792</strain>
    </source>
</reference>
<dbReference type="GeneID" id="89971720"/>
<dbReference type="Proteomes" id="UP001358417">
    <property type="component" value="Unassembled WGS sequence"/>
</dbReference>
<keyword evidence="3" id="KW-1185">Reference proteome</keyword>
<sequence>MEDTSTSSLSTLHQRDHQHPPINKEALSEYTRYNISELKPGPVNATFTGILVNLQENSITDGTPQLATKAYTLVLRDQTGEITVHLWVATREYQLLLNQRITIWTTHVCAATAVRAFTSGKCIVTTPNSTHVFPEQNPRCRLTIEPNFGARKLRLESGVESSMTLEQVTKEKEEKEADCTLLVKVIAVGKPVETNTGLAK</sequence>
<accession>A0AAV9N7J6</accession>
<dbReference type="AlphaFoldDB" id="A0AAV9N7J6"/>
<dbReference type="RefSeq" id="XP_064705474.1">
    <property type="nucleotide sequence ID" value="XM_064847121.1"/>
</dbReference>
<dbReference type="Gene3D" id="2.40.50.140">
    <property type="entry name" value="Nucleic acid-binding proteins"/>
    <property type="match status" value="1"/>
</dbReference>
<dbReference type="EMBL" id="JAVRRD010000016">
    <property type="protein sequence ID" value="KAK5050974.1"/>
    <property type="molecule type" value="Genomic_DNA"/>
</dbReference>
<protein>
    <recommendedName>
        <fullName evidence="4">OB domain-containing protein</fullName>
    </recommendedName>
</protein>
<proteinExistence type="predicted"/>
<name>A0AAV9N7J6_9EURO</name>
<gene>
    <name evidence="2" type="ORF">LTR84_003533</name>
</gene>
<dbReference type="SUPFAM" id="SSF50249">
    <property type="entry name" value="Nucleic acid-binding proteins"/>
    <property type="match status" value="1"/>
</dbReference>
<organism evidence="2 3">
    <name type="scientific">Exophiala bonariae</name>
    <dbReference type="NCBI Taxonomy" id="1690606"/>
    <lineage>
        <taxon>Eukaryota</taxon>
        <taxon>Fungi</taxon>
        <taxon>Dikarya</taxon>
        <taxon>Ascomycota</taxon>
        <taxon>Pezizomycotina</taxon>
        <taxon>Eurotiomycetes</taxon>
        <taxon>Chaetothyriomycetidae</taxon>
        <taxon>Chaetothyriales</taxon>
        <taxon>Herpotrichiellaceae</taxon>
        <taxon>Exophiala</taxon>
    </lineage>
</organism>
<comment type="caution">
    <text evidence="2">The sequence shown here is derived from an EMBL/GenBank/DDBJ whole genome shotgun (WGS) entry which is preliminary data.</text>
</comment>
<feature type="region of interest" description="Disordered" evidence="1">
    <location>
        <begin position="1"/>
        <end position="23"/>
    </location>
</feature>
<feature type="compositionally biased region" description="Polar residues" evidence="1">
    <location>
        <begin position="1"/>
        <end position="12"/>
    </location>
</feature>